<dbReference type="RefSeq" id="XP_067512806.1">
    <property type="nucleotide sequence ID" value="XM_067656705.1"/>
</dbReference>
<protein>
    <recommendedName>
        <fullName evidence="2">KID domain-containing protein</fullName>
    </recommendedName>
</protein>
<dbReference type="GeneID" id="93609086"/>
<keyword evidence="4" id="KW-1185">Reference proteome</keyword>
<feature type="region of interest" description="Disordered" evidence="1">
    <location>
        <begin position="115"/>
        <end position="195"/>
    </location>
</feature>
<dbReference type="OMA" id="EPRYANY"/>
<dbReference type="PROSITE" id="PS50953">
    <property type="entry name" value="KID"/>
    <property type="match status" value="1"/>
</dbReference>
<evidence type="ECO:0000259" key="2">
    <source>
        <dbReference type="PROSITE" id="PS50953"/>
    </source>
</evidence>
<dbReference type="GO" id="GO:0006355">
    <property type="term" value="P:regulation of DNA-templated transcription"/>
    <property type="evidence" value="ECO:0007669"/>
    <property type="project" value="InterPro"/>
</dbReference>
<organism evidence="3 4">
    <name type="scientific">Rhizopus delemar (strain RA 99-880 / ATCC MYA-4621 / FGSC 9543 / NRRL 43880)</name>
    <name type="common">Mucormycosis agent</name>
    <name type="synonym">Rhizopus arrhizus var. delemar</name>
    <dbReference type="NCBI Taxonomy" id="246409"/>
    <lineage>
        <taxon>Eukaryota</taxon>
        <taxon>Fungi</taxon>
        <taxon>Fungi incertae sedis</taxon>
        <taxon>Mucoromycota</taxon>
        <taxon>Mucoromycotina</taxon>
        <taxon>Mucoromycetes</taxon>
        <taxon>Mucorales</taxon>
        <taxon>Mucorineae</taxon>
        <taxon>Rhizopodaceae</taxon>
        <taxon>Rhizopus</taxon>
    </lineage>
</organism>
<accession>I1BMI0</accession>
<dbReference type="InterPro" id="IPR003102">
    <property type="entry name" value="CREB1-like_pKID"/>
</dbReference>
<evidence type="ECO:0000313" key="3">
    <source>
        <dbReference type="EMBL" id="EIE77410.1"/>
    </source>
</evidence>
<evidence type="ECO:0000313" key="4">
    <source>
        <dbReference type="Proteomes" id="UP000009138"/>
    </source>
</evidence>
<feature type="domain" description="KID" evidence="2">
    <location>
        <begin position="140"/>
        <end position="199"/>
    </location>
</feature>
<feature type="compositionally biased region" description="Acidic residues" evidence="1">
    <location>
        <begin position="185"/>
        <end position="195"/>
    </location>
</feature>
<proteinExistence type="predicted"/>
<feature type="region of interest" description="Disordered" evidence="1">
    <location>
        <begin position="62"/>
        <end position="100"/>
    </location>
</feature>
<gene>
    <name evidence="3" type="ORF">RO3G_02114</name>
</gene>
<dbReference type="VEuPathDB" id="FungiDB:RO3G_02114"/>
<name>I1BMI0_RHIO9</name>
<dbReference type="eggNOG" id="ENOG502TAAE">
    <property type="taxonomic scope" value="Eukaryota"/>
</dbReference>
<dbReference type="STRING" id="246409.I1BMI0"/>
<dbReference type="EMBL" id="CH476732">
    <property type="protein sequence ID" value="EIE77410.1"/>
    <property type="molecule type" value="Genomic_DNA"/>
</dbReference>
<dbReference type="OrthoDB" id="2265977at2759"/>
<feature type="compositionally biased region" description="Acidic residues" evidence="1">
    <location>
        <begin position="115"/>
        <end position="164"/>
    </location>
</feature>
<evidence type="ECO:0000256" key="1">
    <source>
        <dbReference type="SAM" id="MobiDB-lite"/>
    </source>
</evidence>
<dbReference type="Proteomes" id="UP000009138">
    <property type="component" value="Unassembled WGS sequence"/>
</dbReference>
<dbReference type="InParanoid" id="I1BMI0"/>
<reference evidence="3 4" key="1">
    <citation type="journal article" date="2009" name="PLoS Genet.">
        <title>Genomic analysis of the basal lineage fungus Rhizopus oryzae reveals a whole-genome duplication.</title>
        <authorList>
            <person name="Ma L.-J."/>
            <person name="Ibrahim A.S."/>
            <person name="Skory C."/>
            <person name="Grabherr M.G."/>
            <person name="Burger G."/>
            <person name="Butler M."/>
            <person name="Elias M."/>
            <person name="Idnurm A."/>
            <person name="Lang B.F."/>
            <person name="Sone T."/>
            <person name="Abe A."/>
            <person name="Calvo S.E."/>
            <person name="Corrochano L.M."/>
            <person name="Engels R."/>
            <person name="Fu J."/>
            <person name="Hansberg W."/>
            <person name="Kim J.-M."/>
            <person name="Kodira C.D."/>
            <person name="Koehrsen M.J."/>
            <person name="Liu B."/>
            <person name="Miranda-Saavedra D."/>
            <person name="O'Leary S."/>
            <person name="Ortiz-Castellanos L."/>
            <person name="Poulter R."/>
            <person name="Rodriguez-Romero J."/>
            <person name="Ruiz-Herrera J."/>
            <person name="Shen Y.-Q."/>
            <person name="Zeng Q."/>
            <person name="Galagan J."/>
            <person name="Birren B.W."/>
            <person name="Cuomo C.A."/>
            <person name="Wickes B.L."/>
        </authorList>
    </citation>
    <scope>NUCLEOTIDE SEQUENCE [LARGE SCALE GENOMIC DNA]</scope>
    <source>
        <strain evidence="4">RA 99-880 / ATCC MYA-4621 / FGSC 9543 / NRRL 43880</strain>
    </source>
</reference>
<sequence>MLMHYAFYKKIWSKLRDYHTFFFLRMLQHSQWLEQRNLIKMSQPEFDEEEEQDEDYLQYLTLMRPEHVSSSDNDDQEENEQDSEEDSEDEDYVPEDDQLNKEIKRAVRFSLLDSISDEDDSEDDSDYMDINDDDDDDDDNDDNIYDDEDDDEDEEEEDDDDDERETITGQPRYANYLSDLLGPDLPDEDEDDEFEQMSDDYGTLAFRDPTDNDLLGGFELRHFNLVPNYPGFEEVNLREQEETVEDTLLHDNIAKGLINALLNSGDEIQMKQGRDLLKKLKKQCKARKNM</sequence>
<feature type="compositionally biased region" description="Acidic residues" evidence="1">
    <location>
        <begin position="72"/>
        <end position="97"/>
    </location>
</feature>
<dbReference type="AlphaFoldDB" id="I1BMI0"/>